<feature type="domain" description="Gram-positive pilin subunit D1 N-terminal" evidence="8">
    <location>
        <begin position="39"/>
        <end position="179"/>
    </location>
</feature>
<evidence type="ECO:0000259" key="9">
    <source>
        <dbReference type="Pfam" id="PF17802"/>
    </source>
</evidence>
<dbReference type="Gene3D" id="2.60.40.740">
    <property type="match status" value="1"/>
</dbReference>
<evidence type="ECO:0000256" key="1">
    <source>
        <dbReference type="ARBA" id="ARBA00022512"/>
    </source>
</evidence>
<keyword evidence="4" id="KW-0572">Peptidoglycan-anchor</keyword>
<name>A0AA40SQ13_9MICO</name>
<keyword evidence="11" id="KW-1185">Reference proteome</keyword>
<dbReference type="Pfam" id="PF16555">
    <property type="entry name" value="GramPos_pilinD1"/>
    <property type="match status" value="1"/>
</dbReference>
<keyword evidence="1" id="KW-0134">Cell wall</keyword>
<accession>A0AA40SQ13</accession>
<dbReference type="InterPro" id="IPR032364">
    <property type="entry name" value="GramPos_pilinD1_N"/>
</dbReference>
<sequence length="507" mass="51515">MNSTKKRGILATAGALLTAAALALGSGTAASAASQPVPDQSTVVITKLAQPATPGTAADGTPQDVSGATPIKDVVFDYYLVDGTAAGQTNDIGTNAGQQAAAAWTAATAPTSTTKTDSFTATGADGVTTATLPRGLYVVKESATPAGVTAAVDFLLAVPLTDPDDSDAWLDTIHVYPKNAQIGATKTVSEGTLVVGGDVTWTITTDIPRVANAAGTAFVAPDYFEIADTLTDAELALSTTASPAITVTAGGTALTVDTHYTLQAVAGTGVTTHQIVFTPAGRTALATAVNDAADAEVVVTLVTTVKQATEIANAAKIYPDHSSKTNEKPLTTNEVETKFGSYRLIKDSSDAEVEDLSGAEFRVYATEAAAKAGGAGYVTATDNAGTARNLWTTDASGNVTIEGLRYSAWANGAAVDTSDPAYQAYWLVETKALAGHQLLAEPVKITIDGDSVSQTTQIIVNQSTSGAFVLPLTGGTGVGFLMIGGIVLLAGVLVVARLRRRAEAAAE</sequence>
<evidence type="ECO:0000256" key="2">
    <source>
        <dbReference type="ARBA" id="ARBA00022525"/>
    </source>
</evidence>
<feature type="signal peptide" evidence="6">
    <location>
        <begin position="1"/>
        <end position="32"/>
    </location>
</feature>
<keyword evidence="2" id="KW-0964">Secreted</keyword>
<dbReference type="NCBIfam" id="TIGR01167">
    <property type="entry name" value="LPXTG_anchor"/>
    <property type="match status" value="1"/>
</dbReference>
<keyword evidence="5" id="KW-1133">Transmembrane helix</keyword>
<keyword evidence="5" id="KW-0472">Membrane</keyword>
<protein>
    <submittedName>
        <fullName evidence="10">LPXTG-motif cell wall-anchored protein</fullName>
    </submittedName>
</protein>
<feature type="chain" id="PRO_5041443529" evidence="6">
    <location>
        <begin position="33"/>
        <end position="507"/>
    </location>
</feature>
<comment type="caution">
    <text evidence="10">The sequence shown here is derived from an EMBL/GenBank/DDBJ whole genome shotgun (WGS) entry which is preliminary data.</text>
</comment>
<evidence type="ECO:0000256" key="3">
    <source>
        <dbReference type="ARBA" id="ARBA00022729"/>
    </source>
</evidence>
<organism evidence="10 11">
    <name type="scientific">Microbacterium invictum</name>
    <dbReference type="NCBI Taxonomy" id="515415"/>
    <lineage>
        <taxon>Bacteria</taxon>
        <taxon>Bacillati</taxon>
        <taxon>Actinomycetota</taxon>
        <taxon>Actinomycetes</taxon>
        <taxon>Micrococcales</taxon>
        <taxon>Microbacteriaceae</taxon>
        <taxon>Microbacterium</taxon>
    </lineage>
</organism>
<dbReference type="Proteomes" id="UP000549113">
    <property type="component" value="Unassembled WGS sequence"/>
</dbReference>
<dbReference type="Pfam" id="PF17802">
    <property type="entry name" value="SpaA"/>
    <property type="match status" value="1"/>
</dbReference>
<dbReference type="InterPro" id="IPR041033">
    <property type="entry name" value="SpaA_PFL_dom_1"/>
</dbReference>
<dbReference type="InterPro" id="IPR013783">
    <property type="entry name" value="Ig-like_fold"/>
</dbReference>
<evidence type="ECO:0000259" key="8">
    <source>
        <dbReference type="Pfam" id="PF16555"/>
    </source>
</evidence>
<dbReference type="EMBL" id="JACIFH010000001">
    <property type="protein sequence ID" value="MBB4140142.1"/>
    <property type="molecule type" value="Genomic_DNA"/>
</dbReference>
<evidence type="ECO:0000313" key="11">
    <source>
        <dbReference type="Proteomes" id="UP000549113"/>
    </source>
</evidence>
<dbReference type="NCBIfam" id="NF033902">
    <property type="entry name" value="iso_D2_wall_anc"/>
    <property type="match status" value="1"/>
</dbReference>
<dbReference type="InterPro" id="IPR048052">
    <property type="entry name" value="FM1-like"/>
</dbReference>
<dbReference type="PROSITE" id="PS51318">
    <property type="entry name" value="TAT"/>
    <property type="match status" value="1"/>
</dbReference>
<feature type="domain" description="SpaA-like prealbumin fold" evidence="9">
    <location>
        <begin position="344"/>
        <end position="456"/>
    </location>
</feature>
<gene>
    <name evidence="10" type="ORF">BKA10_001936</name>
</gene>
<proteinExistence type="predicted"/>
<dbReference type="Pfam" id="PF00746">
    <property type="entry name" value="Gram_pos_anchor"/>
    <property type="match status" value="1"/>
</dbReference>
<dbReference type="InterPro" id="IPR019931">
    <property type="entry name" value="LPXTG_anchor"/>
</dbReference>
<keyword evidence="3 6" id="KW-0732">Signal</keyword>
<dbReference type="GO" id="GO:0005975">
    <property type="term" value="P:carbohydrate metabolic process"/>
    <property type="evidence" value="ECO:0007669"/>
    <property type="project" value="UniProtKB-ARBA"/>
</dbReference>
<evidence type="ECO:0000313" key="10">
    <source>
        <dbReference type="EMBL" id="MBB4140142.1"/>
    </source>
</evidence>
<dbReference type="RefSeq" id="WP_183499719.1">
    <property type="nucleotide sequence ID" value="NZ_BAABCO010000002.1"/>
</dbReference>
<feature type="domain" description="Gram-positive cocci surface proteins LPxTG" evidence="7">
    <location>
        <begin position="463"/>
        <end position="501"/>
    </location>
</feature>
<dbReference type="AlphaFoldDB" id="A0AA40SQ13"/>
<reference evidence="10 11" key="1">
    <citation type="submission" date="2020-08" db="EMBL/GenBank/DDBJ databases">
        <title>Sequencing the genomes of 1000 actinobacteria strains.</title>
        <authorList>
            <person name="Klenk H.-P."/>
        </authorList>
    </citation>
    <scope>NUCLEOTIDE SEQUENCE [LARGE SCALE GENOMIC DNA]</scope>
    <source>
        <strain evidence="10 11">DSM 19600</strain>
    </source>
</reference>
<dbReference type="Gene3D" id="2.60.40.10">
    <property type="entry name" value="Immunoglobulins"/>
    <property type="match status" value="2"/>
</dbReference>
<evidence type="ECO:0000256" key="5">
    <source>
        <dbReference type="SAM" id="Phobius"/>
    </source>
</evidence>
<evidence type="ECO:0000259" key="7">
    <source>
        <dbReference type="Pfam" id="PF00746"/>
    </source>
</evidence>
<evidence type="ECO:0000256" key="4">
    <source>
        <dbReference type="ARBA" id="ARBA00023088"/>
    </source>
</evidence>
<evidence type="ECO:0000256" key="6">
    <source>
        <dbReference type="SAM" id="SignalP"/>
    </source>
</evidence>
<feature type="transmembrane region" description="Helical" evidence="5">
    <location>
        <begin position="468"/>
        <end position="496"/>
    </location>
</feature>
<keyword evidence="5" id="KW-0812">Transmembrane</keyword>
<dbReference type="InterPro" id="IPR006311">
    <property type="entry name" value="TAT_signal"/>
</dbReference>